<gene>
    <name evidence="1" type="ORF">S01H1_29756</name>
</gene>
<evidence type="ECO:0008006" key="2">
    <source>
        <dbReference type="Google" id="ProtNLM"/>
    </source>
</evidence>
<name>X0TZV3_9ZZZZ</name>
<reference evidence="1" key="1">
    <citation type="journal article" date="2014" name="Front. Microbiol.">
        <title>High frequency of phylogenetically diverse reductive dehalogenase-homologous genes in deep subseafloor sedimentary metagenomes.</title>
        <authorList>
            <person name="Kawai M."/>
            <person name="Futagami T."/>
            <person name="Toyoda A."/>
            <person name="Takaki Y."/>
            <person name="Nishi S."/>
            <person name="Hori S."/>
            <person name="Arai W."/>
            <person name="Tsubouchi T."/>
            <person name="Morono Y."/>
            <person name="Uchiyama I."/>
            <person name="Ito T."/>
            <person name="Fujiyama A."/>
            <person name="Inagaki F."/>
            <person name="Takami H."/>
        </authorList>
    </citation>
    <scope>NUCLEOTIDE SEQUENCE</scope>
    <source>
        <strain evidence="1">Expedition CK06-06</strain>
    </source>
</reference>
<organism evidence="1">
    <name type="scientific">marine sediment metagenome</name>
    <dbReference type="NCBI Taxonomy" id="412755"/>
    <lineage>
        <taxon>unclassified sequences</taxon>
        <taxon>metagenomes</taxon>
        <taxon>ecological metagenomes</taxon>
    </lineage>
</organism>
<proteinExistence type="predicted"/>
<dbReference type="InterPro" id="IPR011055">
    <property type="entry name" value="Dup_hybrid_motif"/>
</dbReference>
<feature type="non-terminal residue" evidence="1">
    <location>
        <position position="1"/>
    </location>
</feature>
<dbReference type="AlphaFoldDB" id="X0TZV3"/>
<dbReference type="EMBL" id="BARS01018276">
    <property type="protein sequence ID" value="GAF92656.1"/>
    <property type="molecule type" value="Genomic_DNA"/>
</dbReference>
<protein>
    <recommendedName>
        <fullName evidence="2">Peptidase M23 domain-containing protein</fullName>
    </recommendedName>
</protein>
<sequence length="220" mass="24701">RQSVAVWVRARGGGAYIGDAKKYDIDEYGYPKFVNNNYIELEKIKSISKFRSGAGHDYSDDFETCRSMKHYFTIKHGEDPSTVKVFSPVEGKITAIFEEWAGVQIWIRSDEHPAFEFILFHVNLKHPINIADKVKAGQQIGTCATSTGDLAVGVLTPKGGKLISFLQVITEPLFHRYKARGINSRETLTLSAEERDSDPLNCIGQQFANNGNIENWVTLQ</sequence>
<evidence type="ECO:0000313" key="1">
    <source>
        <dbReference type="EMBL" id="GAF92656.1"/>
    </source>
</evidence>
<accession>X0TZV3</accession>
<dbReference type="Gene3D" id="2.70.70.10">
    <property type="entry name" value="Glucose Permease (Domain IIA)"/>
    <property type="match status" value="1"/>
</dbReference>
<comment type="caution">
    <text evidence="1">The sequence shown here is derived from an EMBL/GenBank/DDBJ whole genome shotgun (WGS) entry which is preliminary data.</text>
</comment>